<dbReference type="RefSeq" id="WP_036626425.1">
    <property type="nucleotide sequence ID" value="NZ_BGML01000007.1"/>
</dbReference>
<gene>
    <name evidence="8" type="ORF">DJ90_4611</name>
    <name evidence="9" type="ORF">GNQ08_24710</name>
</gene>
<dbReference type="PROSITE" id="PS51257">
    <property type="entry name" value="PROKAR_LIPOPROTEIN"/>
    <property type="match status" value="1"/>
</dbReference>
<dbReference type="PANTHER" id="PTHR30532:SF26">
    <property type="entry name" value="IRON(3+)-HYDROXAMATE-BINDING PROTEIN FHUD"/>
    <property type="match status" value="1"/>
</dbReference>
<evidence type="ECO:0000313" key="11">
    <source>
        <dbReference type="Proteomes" id="UP000442469"/>
    </source>
</evidence>
<dbReference type="HOGENOM" id="CLU_038034_0_1_9"/>
<feature type="chain" id="PRO_5038207304" evidence="6">
    <location>
        <begin position="24"/>
        <end position="332"/>
    </location>
</feature>
<dbReference type="EMBL" id="WNZZ01000027">
    <property type="protein sequence ID" value="MUG25567.1"/>
    <property type="molecule type" value="Genomic_DNA"/>
</dbReference>
<evidence type="ECO:0000313" key="9">
    <source>
        <dbReference type="EMBL" id="MUG25567.1"/>
    </source>
</evidence>
<evidence type="ECO:0000313" key="10">
    <source>
        <dbReference type="Proteomes" id="UP000029278"/>
    </source>
</evidence>
<dbReference type="PANTHER" id="PTHR30532">
    <property type="entry name" value="IRON III DICITRATE-BINDING PERIPLASMIC PROTEIN"/>
    <property type="match status" value="1"/>
</dbReference>
<dbReference type="GO" id="GO:0030288">
    <property type="term" value="C:outer membrane-bounded periplasmic space"/>
    <property type="evidence" value="ECO:0007669"/>
    <property type="project" value="TreeGrafter"/>
</dbReference>
<dbReference type="InterPro" id="IPR051313">
    <property type="entry name" value="Bact_iron-sidero_bind"/>
</dbReference>
<dbReference type="Proteomes" id="UP000029278">
    <property type="component" value="Unassembled WGS sequence"/>
</dbReference>
<dbReference type="AlphaFoldDB" id="A0A090Z8V6"/>
<evidence type="ECO:0000256" key="3">
    <source>
        <dbReference type="ARBA" id="ARBA00022448"/>
    </source>
</evidence>
<evidence type="ECO:0000313" key="8">
    <source>
        <dbReference type="EMBL" id="KFN07042.1"/>
    </source>
</evidence>
<evidence type="ECO:0000256" key="4">
    <source>
        <dbReference type="ARBA" id="ARBA00022729"/>
    </source>
</evidence>
<reference evidence="8 10" key="1">
    <citation type="submission" date="2014-04" db="EMBL/GenBank/DDBJ databases">
        <authorList>
            <person name="Bishop-Lilly K.A."/>
            <person name="Broomall S.M."/>
            <person name="Chain P.S."/>
            <person name="Chertkov O."/>
            <person name="Coyne S.R."/>
            <person name="Daligault H.E."/>
            <person name="Davenport K.W."/>
            <person name="Erkkila T."/>
            <person name="Frey K.G."/>
            <person name="Gibbons H.S."/>
            <person name="Gu W."/>
            <person name="Jaissle J."/>
            <person name="Johnson S.L."/>
            <person name="Koroleva G.I."/>
            <person name="Ladner J.T."/>
            <person name="Lo C.-C."/>
            <person name="Minogue T.D."/>
            <person name="Munk C."/>
            <person name="Palacios G.F."/>
            <person name="Redden C.L."/>
            <person name="Rosenzweig C.N."/>
            <person name="Scholz M.B."/>
            <person name="Teshima H."/>
            <person name="Xu Y."/>
        </authorList>
    </citation>
    <scope>NUCLEOTIDE SEQUENCE [LARGE SCALE GENOMIC DNA]</scope>
    <source>
        <strain evidence="8 10">8244</strain>
    </source>
</reference>
<accession>A0A090Z8V6</accession>
<dbReference type="STRING" id="44252.DJ90_4611"/>
<reference evidence="9 11" key="2">
    <citation type="submission" date="2019-11" db="EMBL/GenBank/DDBJ databases">
        <title>Draft genome sequences of five Paenibacillus species of dairy origin.</title>
        <authorList>
            <person name="Olajide A.M."/>
            <person name="Chen S."/>
            <person name="Lapointe G."/>
        </authorList>
    </citation>
    <scope>NUCLEOTIDE SEQUENCE [LARGE SCALE GENOMIC DNA]</scope>
    <source>
        <strain evidence="9 11">3CT49</strain>
    </source>
</reference>
<feature type="compositionally biased region" description="Polar residues" evidence="5">
    <location>
        <begin position="36"/>
        <end position="50"/>
    </location>
</feature>
<comment type="similarity">
    <text evidence="2">Belongs to the bacterial solute-binding protein 8 family.</text>
</comment>
<evidence type="ECO:0000256" key="1">
    <source>
        <dbReference type="ARBA" id="ARBA00004196"/>
    </source>
</evidence>
<dbReference type="SUPFAM" id="SSF53807">
    <property type="entry name" value="Helical backbone' metal receptor"/>
    <property type="match status" value="1"/>
</dbReference>
<dbReference type="PROSITE" id="PS50983">
    <property type="entry name" value="FE_B12_PBP"/>
    <property type="match status" value="1"/>
</dbReference>
<keyword evidence="4 6" id="KW-0732">Signal</keyword>
<feature type="signal peptide" evidence="6">
    <location>
        <begin position="1"/>
        <end position="23"/>
    </location>
</feature>
<comment type="caution">
    <text evidence="8">The sequence shown here is derived from an EMBL/GenBank/DDBJ whole genome shotgun (WGS) entry which is preliminary data.</text>
</comment>
<dbReference type="GeneID" id="77009731"/>
<dbReference type="Gene3D" id="3.40.50.1980">
    <property type="entry name" value="Nitrogenase molybdenum iron protein domain"/>
    <property type="match status" value="2"/>
</dbReference>
<dbReference type="OrthoDB" id="2241086at2"/>
<proteinExistence type="inferred from homology"/>
<evidence type="ECO:0000259" key="7">
    <source>
        <dbReference type="PROSITE" id="PS50983"/>
    </source>
</evidence>
<comment type="subcellular location">
    <subcellularLocation>
        <location evidence="1">Cell envelope</location>
    </subcellularLocation>
</comment>
<dbReference type="Proteomes" id="UP000442469">
    <property type="component" value="Unassembled WGS sequence"/>
</dbReference>
<dbReference type="InterPro" id="IPR002491">
    <property type="entry name" value="ABC_transptr_periplasmic_BD"/>
</dbReference>
<evidence type="ECO:0000256" key="2">
    <source>
        <dbReference type="ARBA" id="ARBA00008814"/>
    </source>
</evidence>
<dbReference type="Pfam" id="PF01497">
    <property type="entry name" value="Peripla_BP_2"/>
    <property type="match status" value="1"/>
</dbReference>
<organism evidence="8 10">
    <name type="scientific">Paenibacillus macerans</name>
    <name type="common">Bacillus macerans</name>
    <dbReference type="NCBI Taxonomy" id="44252"/>
    <lineage>
        <taxon>Bacteria</taxon>
        <taxon>Bacillati</taxon>
        <taxon>Bacillota</taxon>
        <taxon>Bacilli</taxon>
        <taxon>Bacillales</taxon>
        <taxon>Paenibacillaceae</taxon>
        <taxon>Paenibacillus</taxon>
    </lineage>
</organism>
<dbReference type="EMBL" id="JMQA01000036">
    <property type="protein sequence ID" value="KFN07042.1"/>
    <property type="molecule type" value="Genomic_DNA"/>
</dbReference>
<dbReference type="PATRIC" id="fig|44252.3.peg.4001"/>
<dbReference type="GO" id="GO:1901678">
    <property type="term" value="P:iron coordination entity transport"/>
    <property type="evidence" value="ECO:0007669"/>
    <property type="project" value="UniProtKB-ARBA"/>
</dbReference>
<protein>
    <submittedName>
        <fullName evidence="9">ABC transporter substrate-binding protein</fullName>
    </submittedName>
    <submittedName>
        <fullName evidence="8">Periplasmic binding family protein</fullName>
    </submittedName>
</protein>
<evidence type="ECO:0000256" key="6">
    <source>
        <dbReference type="SAM" id="SignalP"/>
    </source>
</evidence>
<feature type="region of interest" description="Disordered" evidence="5">
    <location>
        <begin position="29"/>
        <end position="50"/>
    </location>
</feature>
<keyword evidence="3" id="KW-0813">Transport</keyword>
<name>A0A090Z8V6_PAEMA</name>
<evidence type="ECO:0000256" key="5">
    <source>
        <dbReference type="SAM" id="MobiDB-lite"/>
    </source>
</evidence>
<feature type="domain" description="Fe/B12 periplasmic-binding" evidence="7">
    <location>
        <begin position="58"/>
        <end position="332"/>
    </location>
</feature>
<keyword evidence="10" id="KW-1185">Reference proteome</keyword>
<sequence length="332" mass="36304">MYIPKKRSFGALLLAVTLTLGLAACGTSKEEAANGTPGSSTNKGQPPASHTYTDALGRKVEIPSEPKRIVAHFYAPEMVSLNTKMVGTNFANARLVLEEEQLKGVEDIGGQGSAPSLEKVLALAPDLIIVPDFLDAAALEGLSKIAPTVTMPYSGDVFSRITALGDIIGKQDEAAAWIKRYKDKSEQKKKELAPLVEKGQTAAAFVVFQDKQLYIYGPQRLGPTMYDALGFKPPEALKRLFAEKENEDKMWLTISLEKLPELAGDHIFLVTQDANEASRKGVEELIQNSVWKSLPAVQNGQAYVVSNRWAFNDSVTLEWLLDEMPKVLKPQS</sequence>